<organism evidence="1 2">
    <name type="scientific">Sphingobium phenoxybenzoativorans</name>
    <dbReference type="NCBI Taxonomy" id="1592790"/>
    <lineage>
        <taxon>Bacteria</taxon>
        <taxon>Pseudomonadati</taxon>
        <taxon>Pseudomonadota</taxon>
        <taxon>Alphaproteobacteria</taxon>
        <taxon>Sphingomonadales</taxon>
        <taxon>Sphingomonadaceae</taxon>
        <taxon>Sphingobium</taxon>
    </lineage>
</organism>
<gene>
    <name evidence="1" type="ORF">KFK14_01885</name>
</gene>
<proteinExistence type="predicted"/>
<sequence length="59" mass="6279">MMTQEELSGLIGTVLSRAPQWVRHDLSSSDPSLRSRAEETLAAMIAAGISADLAVDHAD</sequence>
<dbReference type="KEGG" id="spph:KFK14_01885"/>
<evidence type="ECO:0000313" key="1">
    <source>
        <dbReference type="EMBL" id="QUT08440.1"/>
    </source>
</evidence>
<dbReference type="AlphaFoldDB" id="A0A975Q3U6"/>
<protein>
    <submittedName>
        <fullName evidence="1">Uncharacterized protein</fullName>
    </submittedName>
</protein>
<reference evidence="1" key="1">
    <citation type="submission" date="2021-04" db="EMBL/GenBank/DDBJ databases">
        <title>Isolation of p-tert-butylphenol degrading bacteria Sphingobium phenoxybenzoativorans Tas13 from active sludge.</title>
        <authorList>
            <person name="Li Y."/>
        </authorList>
    </citation>
    <scope>NUCLEOTIDE SEQUENCE</scope>
    <source>
        <strain evidence="1">Tas13</strain>
    </source>
</reference>
<dbReference type="Proteomes" id="UP000681425">
    <property type="component" value="Chromosome"/>
</dbReference>
<accession>A0A975Q3U6</accession>
<dbReference type="InterPro" id="IPR046662">
    <property type="entry name" value="DUF6771"/>
</dbReference>
<dbReference type="Pfam" id="PF20561">
    <property type="entry name" value="DUF6771"/>
    <property type="match status" value="1"/>
</dbReference>
<evidence type="ECO:0000313" key="2">
    <source>
        <dbReference type="Proteomes" id="UP000681425"/>
    </source>
</evidence>
<name>A0A975Q3U6_9SPHN</name>
<dbReference type="RefSeq" id="WP_212611292.1">
    <property type="nucleotide sequence ID" value="NZ_CP073910.1"/>
</dbReference>
<dbReference type="EMBL" id="CP073910">
    <property type="protein sequence ID" value="QUT08440.1"/>
    <property type="molecule type" value="Genomic_DNA"/>
</dbReference>
<keyword evidence="2" id="KW-1185">Reference proteome</keyword>